<gene>
    <name evidence="2" type="ORF">LAUMK13_05007</name>
</gene>
<organism evidence="2 3">
    <name type="scientific">Mycobacterium innocens</name>
    <dbReference type="NCBI Taxonomy" id="2341083"/>
    <lineage>
        <taxon>Bacteria</taxon>
        <taxon>Bacillati</taxon>
        <taxon>Actinomycetota</taxon>
        <taxon>Actinomycetes</taxon>
        <taxon>Mycobacteriales</taxon>
        <taxon>Mycobacteriaceae</taxon>
        <taxon>Mycobacterium</taxon>
    </lineage>
</organism>
<dbReference type="GO" id="GO:0003824">
    <property type="term" value="F:catalytic activity"/>
    <property type="evidence" value="ECO:0007669"/>
    <property type="project" value="InterPro"/>
</dbReference>
<feature type="domain" description="Endonuclease/exonuclease/phosphatase" evidence="1">
    <location>
        <begin position="4"/>
        <end position="244"/>
    </location>
</feature>
<dbReference type="RefSeq" id="WP_075543995.1">
    <property type="nucleotide sequence ID" value="NZ_UPHQ01000265.1"/>
</dbReference>
<dbReference type="AlphaFoldDB" id="A0A498QLH3"/>
<dbReference type="SUPFAM" id="SSF56219">
    <property type="entry name" value="DNase I-like"/>
    <property type="match status" value="1"/>
</dbReference>
<dbReference type="Proteomes" id="UP000267289">
    <property type="component" value="Unassembled WGS sequence"/>
</dbReference>
<dbReference type="Gene3D" id="3.60.10.10">
    <property type="entry name" value="Endonuclease/exonuclease/phosphatase"/>
    <property type="match status" value="1"/>
</dbReference>
<dbReference type="GO" id="GO:0006506">
    <property type="term" value="P:GPI anchor biosynthetic process"/>
    <property type="evidence" value="ECO:0007669"/>
    <property type="project" value="TreeGrafter"/>
</dbReference>
<name>A0A498QLH3_9MYCO</name>
<dbReference type="PANTHER" id="PTHR14859">
    <property type="entry name" value="CALCOFLUOR WHITE HYPERSENSITIVE PROTEIN PRECURSOR"/>
    <property type="match status" value="1"/>
</dbReference>
<keyword evidence="3" id="KW-1185">Reference proteome</keyword>
<accession>A0A498QLH3</accession>
<evidence type="ECO:0000259" key="1">
    <source>
        <dbReference type="Pfam" id="PF03372"/>
    </source>
</evidence>
<reference evidence="2 3" key="1">
    <citation type="submission" date="2018-09" db="EMBL/GenBank/DDBJ databases">
        <authorList>
            <person name="Tagini F."/>
        </authorList>
    </citation>
    <scope>NUCLEOTIDE SEQUENCE [LARGE SCALE GENOMIC DNA]</scope>
    <source>
        <strain evidence="2 3">MK13</strain>
    </source>
</reference>
<proteinExistence type="predicted"/>
<protein>
    <recommendedName>
        <fullName evidence="1">Endonuclease/exonuclease/phosphatase domain-containing protein</fullName>
    </recommendedName>
</protein>
<sequence>MRVATFNILHGRTVGDGVEVQRLRDCVRRLDPDVLALQEVDCDQPRSGRVDLTAAAAEAMGAVAHRFVAAISGTPGATWMAATGDEQPGTAAYGIALLSRFPAASWQVVRLPRIPARFPMYLPGPDKVMIVDEEPRAAVIARLHTPLGPITVANTHLSFVPGWNRWQLRRLVHDVRGFPGPRLLTGDLNLTPAAAHRWSLMRPLATAPTFPASAPDRQLDHILSDDPGLRAGAAAAKLMPISDHRALLVDLDRASKTVLKV</sequence>
<dbReference type="InterPro" id="IPR036691">
    <property type="entry name" value="Endo/exonu/phosph_ase_sf"/>
</dbReference>
<dbReference type="InterPro" id="IPR005135">
    <property type="entry name" value="Endo/exonuclease/phosphatase"/>
</dbReference>
<dbReference type="Pfam" id="PF03372">
    <property type="entry name" value="Exo_endo_phos"/>
    <property type="match status" value="1"/>
</dbReference>
<dbReference type="OrthoDB" id="155529at2"/>
<evidence type="ECO:0000313" key="3">
    <source>
        <dbReference type="Proteomes" id="UP000267289"/>
    </source>
</evidence>
<dbReference type="EMBL" id="UPHQ01000265">
    <property type="protein sequence ID" value="VBA44440.1"/>
    <property type="molecule type" value="Genomic_DNA"/>
</dbReference>
<dbReference type="PANTHER" id="PTHR14859:SF1">
    <property type="entry name" value="PGAP2-INTERACTING PROTEIN"/>
    <property type="match status" value="1"/>
</dbReference>
<dbReference type="GO" id="GO:0016020">
    <property type="term" value="C:membrane"/>
    <property type="evidence" value="ECO:0007669"/>
    <property type="project" value="GOC"/>
</dbReference>
<evidence type="ECO:0000313" key="2">
    <source>
        <dbReference type="EMBL" id="VBA44440.1"/>
    </source>
</evidence>
<dbReference type="InterPro" id="IPR051916">
    <property type="entry name" value="GPI-anchor_lipid_remodeler"/>
</dbReference>